<dbReference type="Pfam" id="PF13374">
    <property type="entry name" value="TPR_10"/>
    <property type="match status" value="1"/>
</dbReference>
<protein>
    <recommendedName>
        <fullName evidence="4">Kinesin light chain</fullName>
    </recommendedName>
</protein>
<dbReference type="PANTHER" id="PTHR46082">
    <property type="entry name" value="ATP/GTP-BINDING PROTEIN-RELATED"/>
    <property type="match status" value="1"/>
</dbReference>
<evidence type="ECO:0000313" key="2">
    <source>
        <dbReference type="EMBL" id="RKK15962.1"/>
    </source>
</evidence>
<evidence type="ECO:0000313" key="3">
    <source>
        <dbReference type="Proteomes" id="UP000270866"/>
    </source>
</evidence>
<feature type="region of interest" description="Disordered" evidence="1">
    <location>
        <begin position="345"/>
        <end position="371"/>
    </location>
</feature>
<proteinExistence type="predicted"/>
<organism evidence="2 3">
    <name type="scientific">Fusarium oxysporum f. sp. cepae</name>
    <dbReference type="NCBI Taxonomy" id="396571"/>
    <lineage>
        <taxon>Eukaryota</taxon>
        <taxon>Fungi</taxon>
        <taxon>Dikarya</taxon>
        <taxon>Ascomycota</taxon>
        <taxon>Pezizomycotina</taxon>
        <taxon>Sordariomycetes</taxon>
        <taxon>Hypocreomycetidae</taxon>
        <taxon>Hypocreales</taxon>
        <taxon>Nectriaceae</taxon>
        <taxon>Fusarium</taxon>
        <taxon>Fusarium oxysporum species complex</taxon>
    </lineage>
</organism>
<dbReference type="AlphaFoldDB" id="A0A3L6NDF3"/>
<dbReference type="SUPFAM" id="SSF48452">
    <property type="entry name" value="TPR-like"/>
    <property type="match status" value="2"/>
</dbReference>
<name>A0A3L6NDF3_FUSOX</name>
<reference evidence="2 3" key="1">
    <citation type="journal article" date="2018" name="Sci. Rep.">
        <title>Characterisation of pathogen-specific regions and novel effector candidates in Fusarium oxysporum f. sp. cepae.</title>
        <authorList>
            <person name="Armitage A.D."/>
            <person name="Taylor A."/>
            <person name="Sobczyk M.K."/>
            <person name="Baxter L."/>
            <person name="Greenfield B.P."/>
            <person name="Bates H.J."/>
            <person name="Wilson F."/>
            <person name="Jackson A.C."/>
            <person name="Ott S."/>
            <person name="Harrison R.J."/>
            <person name="Clarkson J.P."/>
        </authorList>
    </citation>
    <scope>NUCLEOTIDE SEQUENCE [LARGE SCALE GENOMIC DNA]</scope>
    <source>
        <strain evidence="2 3">FoC_Fus2</strain>
    </source>
</reference>
<dbReference type="EMBL" id="MRCU01000006">
    <property type="protein sequence ID" value="RKK15962.1"/>
    <property type="molecule type" value="Genomic_DNA"/>
</dbReference>
<sequence>MYYFQANAVRRYGNLNLESARRYVIHEIRSVKKAFGGGHWLIFPLRTEHIMLLTAQEQMGEAMREAEELENDLRESLGGSHPLRLHTATTLASLYTKQYRWEDAVGIVQATRRALVQTLGTDHMLAVRAVGLLAMMLMNQGKYEEADAEFGSLSKLAEMSETTREMYRREAGMHQCTLLEMEGNFHEAKAIRVTTVHTNGLSSEIPKLLKNTNQGWYAFRREDFTLAESLLAEVMKKANDLLKTDNPPEHSQLLNISMISKRNLALVIRCHHRYEAAESLQRELLIERDRHENQTSLETLNAMFDLAHTLQIQERWAEAEHFFTKVKIDRMIAMGRTLGNFYEDSNAAEDEDNGEEEEGGYKPPERAIDML</sequence>
<dbReference type="PANTHER" id="PTHR46082:SF6">
    <property type="entry name" value="AAA+ ATPASE DOMAIN-CONTAINING PROTEIN-RELATED"/>
    <property type="match status" value="1"/>
</dbReference>
<dbReference type="InterPro" id="IPR011990">
    <property type="entry name" value="TPR-like_helical_dom_sf"/>
</dbReference>
<feature type="compositionally biased region" description="Acidic residues" evidence="1">
    <location>
        <begin position="346"/>
        <end position="358"/>
    </location>
</feature>
<evidence type="ECO:0008006" key="4">
    <source>
        <dbReference type="Google" id="ProtNLM"/>
    </source>
</evidence>
<accession>A0A3L6NDF3</accession>
<comment type="caution">
    <text evidence="2">The sequence shown here is derived from an EMBL/GenBank/DDBJ whole genome shotgun (WGS) entry which is preliminary data.</text>
</comment>
<dbReference type="InterPro" id="IPR053137">
    <property type="entry name" value="NLR-like"/>
</dbReference>
<feature type="compositionally biased region" description="Basic and acidic residues" evidence="1">
    <location>
        <begin position="359"/>
        <end position="371"/>
    </location>
</feature>
<dbReference type="Proteomes" id="UP000270866">
    <property type="component" value="Chromosome 8"/>
</dbReference>
<gene>
    <name evidence="2" type="ORF">BFJ65_g9539</name>
</gene>
<evidence type="ECO:0000256" key="1">
    <source>
        <dbReference type="SAM" id="MobiDB-lite"/>
    </source>
</evidence>
<dbReference type="Gene3D" id="1.25.40.10">
    <property type="entry name" value="Tetratricopeptide repeat domain"/>
    <property type="match status" value="2"/>
</dbReference>